<organism evidence="2 3">
    <name type="scientific">Actinacidiphila reveromycinica</name>
    <dbReference type="NCBI Taxonomy" id="659352"/>
    <lineage>
        <taxon>Bacteria</taxon>
        <taxon>Bacillati</taxon>
        <taxon>Actinomycetota</taxon>
        <taxon>Actinomycetes</taxon>
        <taxon>Kitasatosporales</taxon>
        <taxon>Streptomycetaceae</taxon>
        <taxon>Actinacidiphila</taxon>
    </lineage>
</organism>
<dbReference type="KEGG" id="arev:RVR_3372"/>
<accession>A0A7U3URV6</accession>
<evidence type="ECO:0000256" key="1">
    <source>
        <dbReference type="SAM" id="MobiDB-lite"/>
    </source>
</evidence>
<dbReference type="RefSeq" id="WP_202233845.1">
    <property type="nucleotide sequence ID" value="NZ_AP018365.1"/>
</dbReference>
<evidence type="ECO:0000313" key="2">
    <source>
        <dbReference type="EMBL" id="BBA97568.1"/>
    </source>
</evidence>
<feature type="compositionally biased region" description="Low complexity" evidence="1">
    <location>
        <begin position="459"/>
        <end position="475"/>
    </location>
</feature>
<reference evidence="2 3" key="2">
    <citation type="journal article" date="2011" name="J. Antibiot.">
        <title>Furaquinocins I and J: novel polyketide isoprenoid hybrid compounds from Streptomyces reveromyceticus SN-593.</title>
        <authorList>
            <person name="Panthee S."/>
            <person name="Takahashi S."/>
            <person name="Takagi H."/>
            <person name="Nogawa T."/>
            <person name="Oowada E."/>
            <person name="Uramoto M."/>
            <person name="Osada H."/>
        </authorList>
    </citation>
    <scope>NUCLEOTIDE SEQUENCE [LARGE SCALE GENOMIC DNA]</scope>
    <source>
        <strain evidence="2 3">SN-593</strain>
    </source>
</reference>
<dbReference type="AlphaFoldDB" id="A0A7U3URV6"/>
<gene>
    <name evidence="2" type="ORF">RVR_3372</name>
</gene>
<keyword evidence="3" id="KW-1185">Reference proteome</keyword>
<reference evidence="2 3" key="4">
    <citation type="journal article" date="2020" name="Sci. Rep.">
        <title>beta-carboline chemical signals induce reveromycin production through a LuxR family regulator in Streptomyces sp. SN-593.</title>
        <authorList>
            <person name="Panthee S."/>
            <person name="Kito N."/>
            <person name="Hayashi T."/>
            <person name="Shimizu T."/>
            <person name="Ishikawa J."/>
            <person name="Hamamoto H."/>
            <person name="Osada H."/>
            <person name="Takahashi S."/>
        </authorList>
    </citation>
    <scope>NUCLEOTIDE SEQUENCE [LARGE SCALE GENOMIC DNA]</scope>
    <source>
        <strain evidence="2 3">SN-593</strain>
    </source>
</reference>
<reference evidence="2 3" key="1">
    <citation type="journal article" date="2010" name="J. Bacteriol.">
        <title>Biochemical characterization of a novel indole prenyltransferase from Streptomyces sp. SN-593.</title>
        <authorList>
            <person name="Takahashi S."/>
            <person name="Takagi H."/>
            <person name="Toyoda A."/>
            <person name="Uramoto M."/>
            <person name="Nogawa T."/>
            <person name="Ueki M."/>
            <person name="Sakaki Y."/>
            <person name="Osada H."/>
        </authorList>
    </citation>
    <scope>NUCLEOTIDE SEQUENCE [LARGE SCALE GENOMIC DNA]</scope>
    <source>
        <strain evidence="2 3">SN-593</strain>
    </source>
</reference>
<dbReference type="EMBL" id="AP018365">
    <property type="protein sequence ID" value="BBA97568.1"/>
    <property type="molecule type" value="Genomic_DNA"/>
</dbReference>
<reference evidence="2 3" key="3">
    <citation type="journal article" date="2011" name="Nat. Chem. Biol.">
        <title>Reveromycin A biosynthesis uses RevG and RevJ for stereospecific spiroacetal formation.</title>
        <authorList>
            <person name="Takahashi S."/>
            <person name="Toyoda A."/>
            <person name="Sekiyama Y."/>
            <person name="Takagi H."/>
            <person name="Nogawa T."/>
            <person name="Uramoto M."/>
            <person name="Suzuki R."/>
            <person name="Koshino H."/>
            <person name="Kumano T."/>
            <person name="Panthee S."/>
            <person name="Dairi T."/>
            <person name="Ishikawa J."/>
            <person name="Ikeda H."/>
            <person name="Sakaki Y."/>
            <person name="Osada H."/>
        </authorList>
    </citation>
    <scope>NUCLEOTIDE SEQUENCE [LARGE SCALE GENOMIC DNA]</scope>
    <source>
        <strain evidence="2 3">SN-593</strain>
    </source>
</reference>
<proteinExistence type="predicted"/>
<sequence length="570" mass="60239">MSVLHTLARAEAVAARQAVPAATVRHCHLSDRPLVLVPLTTAGEAGAPLGAMLGTDRDAPELLVVPQPLDRELRFGFFAGLATQLLRALDRYADEVEVEPATRNREETELCADALQVVVPNSAAVEYVRLVGRSTRFLRTVEDQDAPHPVPVPVPLLGRWLTHYAERSRTPGSGLLLAMTDLLTRHWATGQSAMEDQHLGALLGWIDPPPGLDGPTAAARAQTGRAPDGLLLSPPAGPATDPVFDNRVLAPAQARYDKARSAAERAAAEAGIRDLVASQLRPTWDDMWRGLDLLRDLPEGAHVAERWKRDRWSFTGHRDRVRAGEPPQPKRDDAITAAQKLAGRETAQARLAAQEALDDPLAMAARRLSGEAFTGTVVEVEMTWSEGRRPMPRPVLTLLTGDLPQAEPGAKAYRALPDARSAQGAELLEVLQGADPEDGPPHGGPPDVPETDTAKTADTRAAGADGAAYGTPADGRAGGDGGDGGGGGGGRLPAWSVRVKLTGGMGSGRTPREGSVPAPGDTVTFTLFEHDPRSGPALPDAEQTPWTHGGPPGSDTTPPAPDPVTAEDFL</sequence>
<feature type="region of interest" description="Disordered" evidence="1">
    <location>
        <begin position="433"/>
        <end position="570"/>
    </location>
</feature>
<evidence type="ECO:0000313" key="3">
    <source>
        <dbReference type="Proteomes" id="UP000595703"/>
    </source>
</evidence>
<feature type="compositionally biased region" description="Gly residues" evidence="1">
    <location>
        <begin position="476"/>
        <end position="491"/>
    </location>
</feature>
<protein>
    <submittedName>
        <fullName evidence="2">Uncharacterized protein</fullName>
    </submittedName>
</protein>
<name>A0A7U3URV6_9ACTN</name>
<dbReference type="Proteomes" id="UP000595703">
    <property type="component" value="Chromosome"/>
</dbReference>